<organism evidence="2 3">
    <name type="scientific">Candidatus Jacksonbacteria bacterium RIFCSPLOWO2_02_FULL_44_20</name>
    <dbReference type="NCBI Taxonomy" id="1798460"/>
    <lineage>
        <taxon>Bacteria</taxon>
        <taxon>Candidatus Jacksoniibacteriota</taxon>
    </lineage>
</organism>
<name>A0A1G2A8U0_9BACT</name>
<sequence>MSTVISIFLIIASALLRVARHFGFINLPPNFAPIAAVALFAGAKMERRTLAIFIPLAAMLVSDSIIGFYDFRILGSVYISFAISGVLGFFLRKRVNVWRVGISALFASIIFFLITNAAVWLFSGIYPVTIAGLLESYIMGLPFFRFTFLGDLFYTAVIFGVYEVVNLWTQTLLRTKAMRAIIRRS</sequence>
<evidence type="ECO:0008006" key="4">
    <source>
        <dbReference type="Google" id="ProtNLM"/>
    </source>
</evidence>
<dbReference type="Proteomes" id="UP000178315">
    <property type="component" value="Unassembled WGS sequence"/>
</dbReference>
<feature type="transmembrane region" description="Helical" evidence="1">
    <location>
        <begin position="75"/>
        <end position="92"/>
    </location>
</feature>
<gene>
    <name evidence="2" type="ORF">A3H61_01020</name>
</gene>
<feature type="transmembrane region" description="Helical" evidence="1">
    <location>
        <begin position="104"/>
        <end position="126"/>
    </location>
</feature>
<protein>
    <recommendedName>
        <fullName evidence="4">Rod shape-determining protein MreD</fullName>
    </recommendedName>
</protein>
<feature type="transmembrane region" description="Helical" evidence="1">
    <location>
        <begin position="50"/>
        <end position="69"/>
    </location>
</feature>
<keyword evidence="1" id="KW-0472">Membrane</keyword>
<accession>A0A1G2A8U0</accession>
<dbReference type="EMBL" id="MHJU01000033">
    <property type="protein sequence ID" value="OGY72470.1"/>
    <property type="molecule type" value="Genomic_DNA"/>
</dbReference>
<dbReference type="Pfam" id="PF20221">
    <property type="entry name" value="DUF6580"/>
    <property type="match status" value="1"/>
</dbReference>
<evidence type="ECO:0000256" key="1">
    <source>
        <dbReference type="SAM" id="Phobius"/>
    </source>
</evidence>
<keyword evidence="1" id="KW-1133">Transmembrane helix</keyword>
<reference evidence="2 3" key="1">
    <citation type="journal article" date="2016" name="Nat. Commun.">
        <title>Thousands of microbial genomes shed light on interconnected biogeochemical processes in an aquifer system.</title>
        <authorList>
            <person name="Anantharaman K."/>
            <person name="Brown C.T."/>
            <person name="Hug L.A."/>
            <person name="Sharon I."/>
            <person name="Castelle C.J."/>
            <person name="Probst A.J."/>
            <person name="Thomas B.C."/>
            <person name="Singh A."/>
            <person name="Wilkins M.J."/>
            <person name="Karaoz U."/>
            <person name="Brodie E.L."/>
            <person name="Williams K.H."/>
            <person name="Hubbard S.S."/>
            <person name="Banfield J.F."/>
        </authorList>
    </citation>
    <scope>NUCLEOTIDE SEQUENCE [LARGE SCALE GENOMIC DNA]</scope>
</reference>
<dbReference type="InterPro" id="IPR046487">
    <property type="entry name" value="DUF6580"/>
</dbReference>
<proteinExistence type="predicted"/>
<dbReference type="AlphaFoldDB" id="A0A1G2A8U0"/>
<keyword evidence="1" id="KW-0812">Transmembrane</keyword>
<evidence type="ECO:0000313" key="3">
    <source>
        <dbReference type="Proteomes" id="UP000178315"/>
    </source>
</evidence>
<feature type="transmembrane region" description="Helical" evidence="1">
    <location>
        <begin position="24"/>
        <end position="43"/>
    </location>
</feature>
<evidence type="ECO:0000313" key="2">
    <source>
        <dbReference type="EMBL" id="OGY72470.1"/>
    </source>
</evidence>
<feature type="transmembrane region" description="Helical" evidence="1">
    <location>
        <begin position="146"/>
        <end position="169"/>
    </location>
</feature>
<comment type="caution">
    <text evidence="2">The sequence shown here is derived from an EMBL/GenBank/DDBJ whole genome shotgun (WGS) entry which is preliminary data.</text>
</comment>